<comment type="similarity">
    <text evidence="2 5">Belongs to the Nudix hydrolase family.</text>
</comment>
<dbReference type="PROSITE" id="PS51462">
    <property type="entry name" value="NUDIX"/>
    <property type="match status" value="1"/>
</dbReference>
<evidence type="ECO:0000256" key="4">
    <source>
        <dbReference type="ARBA" id="ARBA00022842"/>
    </source>
</evidence>
<evidence type="ECO:0000256" key="1">
    <source>
        <dbReference type="ARBA" id="ARBA00001946"/>
    </source>
</evidence>
<accession>A0AAN0MHI0</accession>
<dbReference type="InterPro" id="IPR020084">
    <property type="entry name" value="NUDIX_hydrolase_CS"/>
</dbReference>
<reference evidence="7" key="1">
    <citation type="journal article" date="2024" name="Int. J. Syst. Evol. Microbiol.">
        <title>Brooklawnia propionicigenes sp. nov., a facultatively anaerobic, propionate-producing bacterium isolated from a methanogenic reactor treating waste from cattle farms.</title>
        <authorList>
            <person name="Akita Y."/>
            <person name="Ueki A."/>
            <person name="Tonouchi A."/>
            <person name="Sugawara Y."/>
            <person name="Honma S."/>
            <person name="Kaku N."/>
            <person name="Ueki K."/>
        </authorList>
    </citation>
    <scope>NUCLEOTIDE SEQUENCE</scope>
    <source>
        <strain evidence="7">SH051</strain>
    </source>
</reference>
<evidence type="ECO:0000259" key="6">
    <source>
        <dbReference type="PROSITE" id="PS51462"/>
    </source>
</evidence>
<dbReference type="PANTHER" id="PTHR43046:SF12">
    <property type="entry name" value="GDP-MANNOSE MANNOSYL HYDROLASE"/>
    <property type="match status" value="1"/>
</dbReference>
<evidence type="ECO:0000313" key="8">
    <source>
        <dbReference type="Proteomes" id="UP001431656"/>
    </source>
</evidence>
<gene>
    <name evidence="7" type="ORF">brsh051_16770</name>
</gene>
<dbReference type="Proteomes" id="UP001431656">
    <property type="component" value="Chromosome"/>
</dbReference>
<dbReference type="InterPro" id="IPR020476">
    <property type="entry name" value="Nudix_hydrolase"/>
</dbReference>
<dbReference type="Gene3D" id="3.90.79.10">
    <property type="entry name" value="Nucleoside Triphosphate Pyrophosphohydrolase"/>
    <property type="match status" value="1"/>
</dbReference>
<dbReference type="AlphaFoldDB" id="A0AAN0MHI0"/>
<keyword evidence="4" id="KW-0460">Magnesium</keyword>
<dbReference type="CDD" id="cd04685">
    <property type="entry name" value="NUDIX_Hydrolase"/>
    <property type="match status" value="1"/>
</dbReference>
<dbReference type="SUPFAM" id="SSF55811">
    <property type="entry name" value="Nudix"/>
    <property type="match status" value="1"/>
</dbReference>
<dbReference type="PROSITE" id="PS00893">
    <property type="entry name" value="NUDIX_BOX"/>
    <property type="match status" value="1"/>
</dbReference>
<dbReference type="EMBL" id="AP028056">
    <property type="protein sequence ID" value="BEH02396.1"/>
    <property type="molecule type" value="Genomic_DNA"/>
</dbReference>
<protein>
    <recommendedName>
        <fullName evidence="6">Nudix hydrolase domain-containing protein</fullName>
    </recommendedName>
</protein>
<dbReference type="KEGG" id="broo:brsh051_16770"/>
<dbReference type="GO" id="GO:0016787">
    <property type="term" value="F:hydrolase activity"/>
    <property type="evidence" value="ECO:0007669"/>
    <property type="project" value="UniProtKB-KW"/>
</dbReference>
<dbReference type="PRINTS" id="PR00502">
    <property type="entry name" value="NUDIXFAMILY"/>
</dbReference>
<dbReference type="InterPro" id="IPR000086">
    <property type="entry name" value="NUDIX_hydrolase_dom"/>
</dbReference>
<dbReference type="PANTHER" id="PTHR43046">
    <property type="entry name" value="GDP-MANNOSE MANNOSYL HYDROLASE"/>
    <property type="match status" value="1"/>
</dbReference>
<proteinExistence type="inferred from homology"/>
<feature type="domain" description="Nudix hydrolase" evidence="6">
    <location>
        <begin position="12"/>
        <end position="157"/>
    </location>
</feature>
<organism evidence="7 8">
    <name type="scientific">Brooklawnia propionicigenes</name>
    <dbReference type="NCBI Taxonomy" id="3041175"/>
    <lineage>
        <taxon>Bacteria</taxon>
        <taxon>Bacillati</taxon>
        <taxon>Actinomycetota</taxon>
        <taxon>Actinomycetes</taxon>
        <taxon>Propionibacteriales</taxon>
        <taxon>Propionibacteriaceae</taxon>
        <taxon>Brooklawnia</taxon>
    </lineage>
</organism>
<evidence type="ECO:0000256" key="2">
    <source>
        <dbReference type="ARBA" id="ARBA00005582"/>
    </source>
</evidence>
<evidence type="ECO:0000256" key="5">
    <source>
        <dbReference type="RuleBase" id="RU003476"/>
    </source>
</evidence>
<name>A0AAN0MHI0_9ACTN</name>
<keyword evidence="8" id="KW-1185">Reference proteome</keyword>
<comment type="cofactor">
    <cofactor evidence="1">
        <name>Mg(2+)</name>
        <dbReference type="ChEBI" id="CHEBI:18420"/>
    </cofactor>
</comment>
<evidence type="ECO:0000313" key="7">
    <source>
        <dbReference type="EMBL" id="BEH02396.1"/>
    </source>
</evidence>
<dbReference type="Pfam" id="PF00293">
    <property type="entry name" value="NUDIX"/>
    <property type="match status" value="1"/>
</dbReference>
<sequence length="177" mass="19316">MVAVPPPQRRVRRRQAARVVVRAEGRVLLASDCDPGIPGSQWWVTPGGGLDIGESFAQAAARELAEETGLLVDPGDFFGPVARRVVHHGYSDQVLVQREDFFVLDLPARYEPDTAGFTAEEKVTMAAGFGWFTVADLVGKIVWPVELPRLIAATIATQLIDFGDVEESTVPVRLGHR</sequence>
<dbReference type="InterPro" id="IPR015797">
    <property type="entry name" value="NUDIX_hydrolase-like_dom_sf"/>
</dbReference>
<evidence type="ECO:0000256" key="3">
    <source>
        <dbReference type="ARBA" id="ARBA00022801"/>
    </source>
</evidence>
<keyword evidence="3 5" id="KW-0378">Hydrolase</keyword>